<dbReference type="OrthoDB" id="10510479at2759"/>
<proteinExistence type="predicted"/>
<keyword evidence="2" id="KW-1185">Reference proteome</keyword>
<protein>
    <submittedName>
        <fullName evidence="1">Uncharacterized protein</fullName>
    </submittedName>
</protein>
<evidence type="ECO:0000313" key="2">
    <source>
        <dbReference type="Proteomes" id="UP000051836"/>
    </source>
</evidence>
<evidence type="ECO:0000313" key="1">
    <source>
        <dbReference type="EMBL" id="KQK74052.1"/>
    </source>
</evidence>
<dbReference type="AlphaFoldDB" id="A0A0Q3PCT1"/>
<organism evidence="1 2">
    <name type="scientific">Amazona aestiva</name>
    <name type="common">Blue-fronted Amazon parrot</name>
    <dbReference type="NCBI Taxonomy" id="12930"/>
    <lineage>
        <taxon>Eukaryota</taxon>
        <taxon>Metazoa</taxon>
        <taxon>Chordata</taxon>
        <taxon>Craniata</taxon>
        <taxon>Vertebrata</taxon>
        <taxon>Euteleostomi</taxon>
        <taxon>Archelosauria</taxon>
        <taxon>Archosauria</taxon>
        <taxon>Dinosauria</taxon>
        <taxon>Saurischia</taxon>
        <taxon>Theropoda</taxon>
        <taxon>Coelurosauria</taxon>
        <taxon>Aves</taxon>
        <taxon>Neognathae</taxon>
        <taxon>Neoaves</taxon>
        <taxon>Telluraves</taxon>
        <taxon>Australaves</taxon>
        <taxon>Psittaciformes</taxon>
        <taxon>Psittacidae</taxon>
        <taxon>Amazona</taxon>
    </lineage>
</organism>
<gene>
    <name evidence="1" type="ORF">AAES_162761</name>
</gene>
<sequence>MPFGKCTIFWKWTRQQPCRLLQNQHLPDRGTEAYGLVPKIIDLVILTGENRQQPVTLQLLLATKFVTLILHNIADENNRIPVIKLVFQLLPSARYTLQSDNLEKQD</sequence>
<name>A0A0Q3PCT1_AMAAE</name>
<dbReference type="EMBL" id="LMAW01003100">
    <property type="protein sequence ID" value="KQK74052.1"/>
    <property type="molecule type" value="Genomic_DNA"/>
</dbReference>
<dbReference type="Proteomes" id="UP000051836">
    <property type="component" value="Unassembled WGS sequence"/>
</dbReference>
<comment type="caution">
    <text evidence="1">The sequence shown here is derived from an EMBL/GenBank/DDBJ whole genome shotgun (WGS) entry which is preliminary data.</text>
</comment>
<accession>A0A0Q3PCT1</accession>
<reference evidence="1 2" key="1">
    <citation type="submission" date="2015-10" db="EMBL/GenBank/DDBJ databases">
        <authorList>
            <person name="Gilbert D.G."/>
        </authorList>
    </citation>
    <scope>NUCLEOTIDE SEQUENCE [LARGE SCALE GENOMIC DNA]</scope>
    <source>
        <strain evidence="1">FVVF132</strain>
    </source>
</reference>